<dbReference type="EMBL" id="CP101717">
    <property type="protein sequence ID" value="WLD59424.1"/>
    <property type="molecule type" value="Genomic_DNA"/>
</dbReference>
<protein>
    <submittedName>
        <fullName evidence="2">Uncharacterized protein</fullName>
    </submittedName>
</protein>
<keyword evidence="1" id="KW-1133">Transmembrane helix</keyword>
<feature type="transmembrane region" description="Helical" evidence="1">
    <location>
        <begin position="143"/>
        <end position="167"/>
    </location>
</feature>
<keyword evidence="1" id="KW-0812">Transmembrane</keyword>
<dbReference type="AlphaFoldDB" id="A0AB38YJ09"/>
<evidence type="ECO:0000313" key="2">
    <source>
        <dbReference type="EMBL" id="WLD59424.1"/>
    </source>
</evidence>
<accession>A0AB38YJ09</accession>
<evidence type="ECO:0000256" key="1">
    <source>
        <dbReference type="SAM" id="Phobius"/>
    </source>
</evidence>
<feature type="transmembrane region" description="Helical" evidence="1">
    <location>
        <begin position="16"/>
        <end position="36"/>
    </location>
</feature>
<sequence>MESIVEKIMTSLMDGIYRSILYIFIPFTSLLVVSVVKKFGKEWVTKNFGSSESKMERIQRLKNISGVDSYSFDKRIRDIAFNEIYTVSPSEKQERVMAGLVEEFDVQPSDLGYSYEYLTFDNGRLVDIKIGKFDRAFFTLWNALELIIISLGVFLLVLGVVGLILVLPYLSEVAVKSFIGAVVTGVLLLFVGFILTKLTGPLNAPSRVIYQLSSRELKSPYGYLNSLFFYFRKTTKEFLNDYKEKHTNSQKPKESQ</sequence>
<organism evidence="2">
    <name type="scientific">Salinispirillum sp. LH 10-3-1</name>
    <dbReference type="NCBI Taxonomy" id="2952525"/>
    <lineage>
        <taxon>Bacteria</taxon>
        <taxon>Pseudomonadati</taxon>
        <taxon>Pseudomonadota</taxon>
        <taxon>Gammaproteobacteria</taxon>
        <taxon>Oceanospirillales</taxon>
        <taxon>Saccharospirillaceae</taxon>
        <taxon>Salinispirillum</taxon>
    </lineage>
</organism>
<keyword evidence="1" id="KW-0472">Membrane</keyword>
<reference evidence="2" key="1">
    <citation type="submission" date="2022-07" db="EMBL/GenBank/DDBJ databases">
        <title>Complete genome sequence of Salinispirillum sp. LH10-3-1 capable of multiple carbohydrate inversion isolated from a soda lake.</title>
        <authorList>
            <person name="Liu J."/>
            <person name="Zhai Y."/>
            <person name="Zhang H."/>
            <person name="Yang H."/>
            <person name="Qu J."/>
            <person name="Li J."/>
        </authorList>
    </citation>
    <scope>NUCLEOTIDE SEQUENCE</scope>
    <source>
        <strain evidence="2">LH 10-3-1</strain>
    </source>
</reference>
<feature type="transmembrane region" description="Helical" evidence="1">
    <location>
        <begin position="173"/>
        <end position="195"/>
    </location>
</feature>
<name>A0AB38YJ09_9GAMM</name>
<gene>
    <name evidence="2" type="ORF">NFC81_06500</name>
</gene>
<proteinExistence type="predicted"/>
<dbReference type="RefSeq" id="WP_304996716.1">
    <property type="nucleotide sequence ID" value="NZ_CP101717.1"/>
</dbReference>